<protein>
    <recommendedName>
        <fullName evidence="8">Ribonuclease Z</fullName>
        <shortName evidence="8">RNase Z</shortName>
        <ecNumber evidence="8">3.1.26.11</ecNumber>
    </recommendedName>
    <alternativeName>
        <fullName evidence="8">tRNA 3 endonuclease</fullName>
    </alternativeName>
    <alternativeName>
        <fullName evidence="8">tRNase Z</fullName>
    </alternativeName>
</protein>
<feature type="binding site" evidence="8">
    <location>
        <position position="67"/>
    </location>
    <ligand>
        <name>Zn(2+)</name>
        <dbReference type="ChEBI" id="CHEBI:29105"/>
        <label>2</label>
        <note>catalytic</note>
    </ligand>
</feature>
<dbReference type="Pfam" id="PF23023">
    <property type="entry name" value="Anti-Pycsar_Apyc1"/>
    <property type="match status" value="1"/>
</dbReference>
<keyword evidence="6 8" id="KW-0378">Hydrolase</keyword>
<feature type="binding site" evidence="8">
    <location>
        <position position="212"/>
    </location>
    <ligand>
        <name>Zn(2+)</name>
        <dbReference type="ChEBI" id="CHEBI:29105"/>
        <label>1</label>
        <note>catalytic</note>
    </ligand>
</feature>
<name>A0ABQ6RA07_9STAP</name>
<dbReference type="NCBIfam" id="TIGR02651">
    <property type="entry name" value="RNase_Z"/>
    <property type="match status" value="1"/>
</dbReference>
<feature type="binding site" evidence="8">
    <location>
        <position position="68"/>
    </location>
    <ligand>
        <name>Zn(2+)</name>
        <dbReference type="ChEBI" id="CHEBI:29105"/>
        <label>2</label>
        <note>catalytic</note>
    </ligand>
</feature>
<evidence type="ECO:0000256" key="3">
    <source>
        <dbReference type="ARBA" id="ARBA00022722"/>
    </source>
</evidence>
<dbReference type="RefSeq" id="WP_149458617.1">
    <property type="nucleotide sequence ID" value="NZ_SCWC02000002.1"/>
</dbReference>
<evidence type="ECO:0000256" key="1">
    <source>
        <dbReference type="ARBA" id="ARBA00011738"/>
    </source>
</evidence>
<dbReference type="InterPro" id="IPR036866">
    <property type="entry name" value="RibonucZ/Hydroxyglut_hydro"/>
</dbReference>
<evidence type="ECO:0000256" key="7">
    <source>
        <dbReference type="ARBA" id="ARBA00022833"/>
    </source>
</evidence>
<comment type="function">
    <text evidence="8">Zinc phosphodiesterase, which displays some tRNA 3'-processing endonuclease activity. Probably involved in tRNA maturation, by removing a 3'-trailer from precursor tRNA.</text>
</comment>
<organism evidence="9 10">
    <name type="scientific">Macrococcus equipercicus</name>
    <dbReference type="NCBI Taxonomy" id="69967"/>
    <lineage>
        <taxon>Bacteria</taxon>
        <taxon>Bacillati</taxon>
        <taxon>Bacillota</taxon>
        <taxon>Bacilli</taxon>
        <taxon>Bacillales</taxon>
        <taxon>Staphylococcaceae</taxon>
        <taxon>Macrococcus</taxon>
    </lineage>
</organism>
<keyword evidence="5 8" id="KW-0255">Endonuclease</keyword>
<evidence type="ECO:0000256" key="5">
    <source>
        <dbReference type="ARBA" id="ARBA00022759"/>
    </source>
</evidence>
<feature type="binding site" evidence="8">
    <location>
        <position position="65"/>
    </location>
    <ligand>
        <name>Zn(2+)</name>
        <dbReference type="ChEBI" id="CHEBI:29105"/>
        <label>1</label>
        <note>catalytic</note>
    </ligand>
</feature>
<dbReference type="PANTHER" id="PTHR46018">
    <property type="entry name" value="ZINC PHOSPHODIESTERASE ELAC PROTEIN 1"/>
    <property type="match status" value="1"/>
</dbReference>
<dbReference type="PANTHER" id="PTHR46018:SF2">
    <property type="entry name" value="ZINC PHOSPHODIESTERASE ELAC PROTEIN 1"/>
    <property type="match status" value="1"/>
</dbReference>
<feature type="binding site" evidence="8">
    <location>
        <position position="142"/>
    </location>
    <ligand>
        <name>Zn(2+)</name>
        <dbReference type="ChEBI" id="CHEBI:29105"/>
        <label>1</label>
        <note>catalytic</note>
    </ligand>
</feature>
<comment type="similarity">
    <text evidence="8">Belongs to the RNase Z family.</text>
</comment>
<sequence length="307" mass="34584">MKITFLGTSAGLPTKERNTQTTVLDLNPVYNEYWLIDVGEAAQHRILNTNIKLGKLTTILITHLHGDHIFGLPGLLTSRSFQGGEGKPLQVIGPKGIKQYIETTLAVSASHLNYPLDIIELEGDENQLLIHDITVSVRLLEHGIPSYGYRLQFPDKEGSLKQQSLQEAGIEPGPIYKAFKTQDVVDYNGVIYTTAHFKEPAERGKVITFFGDTMPAASEAQLADQADVIVHECTYLEGDHELSHKYYHSHIADVMQLAVSSSVKMTLLNHVSNRYTKEDIEVLMRRLQDEHPEFTFRIAEDYMCYEL</sequence>
<dbReference type="Proteomes" id="UP000295735">
    <property type="component" value="Unassembled WGS sequence"/>
</dbReference>
<evidence type="ECO:0000313" key="10">
    <source>
        <dbReference type="Proteomes" id="UP000295735"/>
    </source>
</evidence>
<feature type="active site" description="Proton acceptor" evidence="8">
    <location>
        <position position="67"/>
    </location>
</feature>
<dbReference type="Gene3D" id="3.60.15.10">
    <property type="entry name" value="Ribonuclease Z/Hydroxyacylglutathione hydrolase-like"/>
    <property type="match status" value="1"/>
</dbReference>
<keyword evidence="10" id="KW-1185">Reference proteome</keyword>
<dbReference type="EMBL" id="SCWC02000002">
    <property type="protein sequence ID" value="KAA1040152.1"/>
    <property type="molecule type" value="Genomic_DNA"/>
</dbReference>
<dbReference type="HAMAP" id="MF_01818">
    <property type="entry name" value="RNase_Z_BN"/>
    <property type="match status" value="1"/>
</dbReference>
<dbReference type="EC" id="3.1.26.11" evidence="8"/>
<dbReference type="InterPro" id="IPR013471">
    <property type="entry name" value="RNase_Z/BN"/>
</dbReference>
<evidence type="ECO:0000256" key="6">
    <source>
        <dbReference type="ARBA" id="ARBA00022801"/>
    </source>
</evidence>
<dbReference type="GO" id="GO:0042781">
    <property type="term" value="F:3'-tRNA processing endoribonuclease activity"/>
    <property type="evidence" value="ECO:0007669"/>
    <property type="project" value="UniProtKB-EC"/>
</dbReference>
<feature type="binding site" evidence="8">
    <location>
        <position position="212"/>
    </location>
    <ligand>
        <name>Zn(2+)</name>
        <dbReference type="ChEBI" id="CHEBI:29105"/>
        <label>2</label>
        <note>catalytic</note>
    </ligand>
</feature>
<evidence type="ECO:0000313" key="9">
    <source>
        <dbReference type="EMBL" id="KAA1040152.1"/>
    </source>
</evidence>
<comment type="subunit">
    <text evidence="1 8">Homodimer.</text>
</comment>
<evidence type="ECO:0000256" key="2">
    <source>
        <dbReference type="ARBA" id="ARBA00022694"/>
    </source>
</evidence>
<keyword evidence="2 8" id="KW-0819">tRNA processing</keyword>
<gene>
    <name evidence="8 9" type="primary">rnz</name>
    <name evidence="9" type="ORF">ERX35_003950</name>
</gene>
<keyword evidence="7 8" id="KW-0862">Zinc</keyword>
<comment type="caution">
    <text evidence="9">The sequence shown here is derived from an EMBL/GenBank/DDBJ whole genome shotgun (WGS) entry which is preliminary data.</text>
</comment>
<keyword evidence="4 8" id="KW-0479">Metal-binding</keyword>
<feature type="binding site" evidence="8">
    <location>
        <position position="63"/>
    </location>
    <ligand>
        <name>Zn(2+)</name>
        <dbReference type="ChEBI" id="CHEBI:29105"/>
        <label>1</label>
        <note>catalytic</note>
    </ligand>
</feature>
<comment type="catalytic activity">
    <reaction evidence="8">
        <text>Endonucleolytic cleavage of RNA, removing extra 3' nucleotides from tRNA precursor, generating 3' termini of tRNAs. A 3'-hydroxy group is left at the tRNA terminus and a 5'-phosphoryl group is left at the trailer molecule.</text>
        <dbReference type="EC" id="3.1.26.11"/>
    </reaction>
</comment>
<accession>A0ABQ6RA07</accession>
<comment type="cofactor">
    <cofactor evidence="8">
        <name>Zn(2+)</name>
        <dbReference type="ChEBI" id="CHEBI:29105"/>
    </cofactor>
    <text evidence="8">Binds 2 Zn(2+) ions.</text>
</comment>
<evidence type="ECO:0000256" key="4">
    <source>
        <dbReference type="ARBA" id="ARBA00022723"/>
    </source>
</evidence>
<feature type="binding site" evidence="8">
    <location>
        <position position="270"/>
    </location>
    <ligand>
        <name>Zn(2+)</name>
        <dbReference type="ChEBI" id="CHEBI:29105"/>
        <label>2</label>
        <note>catalytic</note>
    </ligand>
</feature>
<reference evidence="9 10" key="1">
    <citation type="submission" date="2019-09" db="EMBL/GenBank/DDBJ databases">
        <authorList>
            <person name="Mazhar S."/>
            <person name="Altermann E."/>
            <person name="Hill C."/>
            <person name="Mcauliffe O."/>
        </authorList>
    </citation>
    <scope>NUCLEOTIDE SEQUENCE [LARGE SCALE GENOMIC DNA]</scope>
    <source>
        <strain evidence="9 10">ATCC 51831</strain>
    </source>
</reference>
<dbReference type="CDD" id="cd07717">
    <property type="entry name" value="RNaseZ_ZiPD-like_MBL-fold"/>
    <property type="match status" value="1"/>
</dbReference>
<keyword evidence="3 8" id="KW-0540">Nuclease</keyword>
<proteinExistence type="inferred from homology"/>
<dbReference type="SUPFAM" id="SSF56281">
    <property type="entry name" value="Metallo-hydrolase/oxidoreductase"/>
    <property type="match status" value="1"/>
</dbReference>
<evidence type="ECO:0000256" key="8">
    <source>
        <dbReference type="HAMAP-Rule" id="MF_01818"/>
    </source>
</evidence>